<organism evidence="3 4">
    <name type="scientific">Glaciecola petra</name>
    <dbReference type="NCBI Taxonomy" id="3075602"/>
    <lineage>
        <taxon>Bacteria</taxon>
        <taxon>Pseudomonadati</taxon>
        <taxon>Pseudomonadota</taxon>
        <taxon>Gammaproteobacteria</taxon>
        <taxon>Alteromonadales</taxon>
        <taxon>Alteromonadaceae</taxon>
        <taxon>Glaciecola</taxon>
    </lineage>
</organism>
<gene>
    <name evidence="3" type="ORF">RM552_07635</name>
</gene>
<proteinExistence type="predicted"/>
<reference evidence="3 4" key="1">
    <citation type="submission" date="2023-09" db="EMBL/GenBank/DDBJ databases">
        <authorList>
            <person name="Rey-Velasco X."/>
        </authorList>
    </citation>
    <scope>NUCLEOTIDE SEQUENCE [LARGE SCALE GENOMIC DNA]</scope>
    <source>
        <strain evidence="3 4">P117</strain>
    </source>
</reference>
<evidence type="ECO:0000256" key="2">
    <source>
        <dbReference type="SAM" id="Phobius"/>
    </source>
</evidence>
<evidence type="ECO:0000313" key="4">
    <source>
        <dbReference type="Proteomes" id="UP001253545"/>
    </source>
</evidence>
<dbReference type="Proteomes" id="UP001253545">
    <property type="component" value="Unassembled WGS sequence"/>
</dbReference>
<feature type="transmembrane region" description="Helical" evidence="2">
    <location>
        <begin position="51"/>
        <end position="73"/>
    </location>
</feature>
<name>A0ABU2ZQ07_9ALTE</name>
<dbReference type="EMBL" id="JAVRHX010000001">
    <property type="protein sequence ID" value="MDT0594705.1"/>
    <property type="molecule type" value="Genomic_DNA"/>
</dbReference>
<accession>A0ABU2ZQ07</accession>
<protein>
    <submittedName>
        <fullName evidence="3">Uncharacterized protein</fullName>
    </submittedName>
</protein>
<feature type="region of interest" description="Disordered" evidence="1">
    <location>
        <begin position="1"/>
        <end position="24"/>
    </location>
</feature>
<comment type="caution">
    <text evidence="3">The sequence shown here is derived from an EMBL/GenBank/DDBJ whole genome shotgun (WGS) entry which is preliminary data.</text>
</comment>
<keyword evidence="4" id="KW-1185">Reference proteome</keyword>
<evidence type="ECO:0000256" key="1">
    <source>
        <dbReference type="SAM" id="MobiDB-lite"/>
    </source>
</evidence>
<keyword evidence="2" id="KW-0472">Membrane</keyword>
<evidence type="ECO:0000313" key="3">
    <source>
        <dbReference type="EMBL" id="MDT0594705.1"/>
    </source>
</evidence>
<keyword evidence="2" id="KW-1133">Transmembrane helix</keyword>
<sequence>MMSDKISDDQLSAKYQQRKRQHPSPVEIKAHMLDAATVPKKAWWHVDLGPYVQVATLCSALVIAVYVIGFQILDRKAALANNPSNIIDYQTVQLHVMESENLALAGINESNRVSYNRAYAEYVKNKINLDIHHQTIVRVLSNTQNNDNILQLITCDDELVNISKEVLNILVPENTEERLGLSEGQMLALNFNAKGLIIGIDQSQKLLCT</sequence>
<keyword evidence="2" id="KW-0812">Transmembrane</keyword>
<dbReference type="RefSeq" id="WP_311368165.1">
    <property type="nucleotide sequence ID" value="NZ_JAVRHX010000001.1"/>
</dbReference>